<dbReference type="SFLD" id="SFLDF00027">
    <property type="entry name" value="p-type_atpase"/>
    <property type="match status" value="1"/>
</dbReference>
<keyword evidence="3" id="KW-0285">Flavoprotein</keyword>
<keyword evidence="7" id="KW-0067">ATP-binding</keyword>
<evidence type="ECO:0000256" key="8">
    <source>
        <dbReference type="ARBA" id="ARBA00022967"/>
    </source>
</evidence>
<comment type="subcellular location">
    <subcellularLocation>
        <location evidence="1">Cell membrane</location>
        <topology evidence="1">Multi-pass membrane protein</topology>
    </subcellularLocation>
</comment>
<dbReference type="InterPro" id="IPR001757">
    <property type="entry name" value="P_typ_ATPase"/>
</dbReference>
<dbReference type="SUPFAM" id="SSF55424">
    <property type="entry name" value="FAD/NAD-linked reductases, dimerisation (C-terminal) domain"/>
    <property type="match status" value="1"/>
</dbReference>
<dbReference type="PANTHER" id="PTHR43294:SF21">
    <property type="entry name" value="CATION TRANSPORTING ATPASE"/>
    <property type="match status" value="1"/>
</dbReference>
<dbReference type="InterPro" id="IPR036873">
    <property type="entry name" value="Rhodanese-like_dom_sf"/>
</dbReference>
<dbReference type="NCBIfam" id="TIGR01494">
    <property type="entry name" value="ATPase_P-type"/>
    <property type="match status" value="2"/>
</dbReference>
<dbReference type="SUPFAM" id="SSF51905">
    <property type="entry name" value="FAD/NAD(P)-binding domain"/>
    <property type="match status" value="1"/>
</dbReference>
<dbReference type="SUPFAM" id="SSF81660">
    <property type="entry name" value="Metal cation-transporting ATPase, ATP-binding domain N"/>
    <property type="match status" value="1"/>
</dbReference>
<dbReference type="InterPro" id="IPR023753">
    <property type="entry name" value="FAD/NAD-binding_dom"/>
</dbReference>
<keyword evidence="5" id="KW-0547">Nucleotide-binding</keyword>
<keyword evidence="4 11" id="KW-0812">Transmembrane</keyword>
<name>A0A162LDV8_CORDF</name>
<evidence type="ECO:0000259" key="12">
    <source>
        <dbReference type="PROSITE" id="PS50206"/>
    </source>
</evidence>
<dbReference type="SUPFAM" id="SSF81653">
    <property type="entry name" value="Calcium ATPase, transduction domain A"/>
    <property type="match status" value="1"/>
</dbReference>
<dbReference type="InterPro" id="IPR036412">
    <property type="entry name" value="HAD-like_sf"/>
</dbReference>
<evidence type="ECO:0000256" key="7">
    <source>
        <dbReference type="ARBA" id="ARBA00022840"/>
    </source>
</evidence>
<dbReference type="Pfam" id="PF00689">
    <property type="entry name" value="Cation_ATPase_C"/>
    <property type="match status" value="1"/>
</dbReference>
<evidence type="ECO:0000256" key="11">
    <source>
        <dbReference type="SAM" id="Phobius"/>
    </source>
</evidence>
<keyword evidence="8" id="KW-1278">Translocase</keyword>
<gene>
    <name evidence="13" type="ORF">LEL_10110</name>
</gene>
<dbReference type="GO" id="GO:0006883">
    <property type="term" value="P:intracellular sodium ion homeostasis"/>
    <property type="evidence" value="ECO:0007669"/>
    <property type="project" value="TreeGrafter"/>
</dbReference>
<feature type="transmembrane region" description="Helical" evidence="11">
    <location>
        <begin position="1510"/>
        <end position="1532"/>
    </location>
</feature>
<dbReference type="SUPFAM" id="SSF81665">
    <property type="entry name" value="Calcium ATPase, transmembrane domain M"/>
    <property type="match status" value="2"/>
</dbReference>
<keyword evidence="14" id="KW-1185">Reference proteome</keyword>
<dbReference type="InterPro" id="IPR004099">
    <property type="entry name" value="Pyr_nucl-diS_OxRdtase_dimer"/>
</dbReference>
<evidence type="ECO:0000256" key="10">
    <source>
        <dbReference type="ARBA" id="ARBA00023136"/>
    </source>
</evidence>
<dbReference type="Proteomes" id="UP000076881">
    <property type="component" value="Unassembled WGS sequence"/>
</dbReference>
<dbReference type="PROSITE" id="PS50206">
    <property type="entry name" value="RHODANESE_3"/>
    <property type="match status" value="1"/>
</dbReference>
<dbReference type="Pfam" id="PF13246">
    <property type="entry name" value="Cation_ATPase"/>
    <property type="match status" value="1"/>
</dbReference>
<dbReference type="GO" id="GO:1902600">
    <property type="term" value="P:proton transmembrane transport"/>
    <property type="evidence" value="ECO:0007669"/>
    <property type="project" value="TreeGrafter"/>
</dbReference>
<evidence type="ECO:0000256" key="1">
    <source>
        <dbReference type="ARBA" id="ARBA00004651"/>
    </source>
</evidence>
<dbReference type="PRINTS" id="PR00119">
    <property type="entry name" value="CATATPASE"/>
</dbReference>
<sequence>MQAKLAEFHIPVFGKRAFLKNFTFLNISPPNNSQMPKAIIIVGGGSAGIATATRLRRLDESAIITVFEKGPHVSYANCGIPYALGDVIKDDALLVLKDDALLLTYEAQYFKQRFNIDVYVNTEVTEIDRRNEQICVRAGGHVKCHRIDYDKLVLCQGAEPIWPSIDHQSHCHVFHLRTSAHLQAIKTFMINCGVSSVCIIGGGLLGIEAAENLRKLSLKVSIVEKTSHIIPGIDGGMAEMLHAEVERNGVILHLNSEVKDMSKSHVVLSTGAEVPAEFVLLAMGTVPRKELAEKAGLEVGIHGVRVEENLQTSDEDIYAIGDMADTRHRFTKHSIPVAFAGPASRQGRMVANDIAGRSTVYRGNIGTVVCRVFNLTLGFAGLSVFALRELGQDPLWVTVHPADHESYYPNAYLITIKLAFERTSGRILGFQVVGRAGVDKRLDVLATAMQADMIVLDLEHLELGYAPPYGSAKDPVNIVGFVAANVMRGDCRIVHVEDLDLEGLANWQVVDVRSPEEFASSHLLPAINVPIEMTEINIVTRWNFSIAQSKAYSAFSALMDDENDPSHCQVLRSTNTSEQDADSAHDARNTATMQAIQMTPDARFASNEKTDNGTDGGNRLGFALTSRRHSVAFIPQVMSAKEKKRHRRQKEHEKEHVDIDEHLMSPQAVAARYRTNIRMDRPETSLGLSSQEAEERLREHGLFNLLLILAGVLEYILLGINFTENLQNTYLGAILIAVALLNAFIEFYQQQKSQAILESFLDMIPAKCVCLRDGKLAQIEASALVPGDVVTVCMGGKNPADILVFFASGCSVDNSSLTGESEPQERTRDNDKQRLLEATNIMFNSTLVVSGEAYGIVIRTGDGTVLGQIAHLASGEEKTKSPLAHEIDSFVRLIAAIAIITAVIFFGIAFPVSHNNAPLAINVAIGIFVAWVPEGLPATVNILLTIAAKRMATQNVLVKGLQGVETFGAITLLATDKTGTLTRNQMTVANIWTCDKLYSASSAYGTEGDATDLGSPGLMDMLYIFALCSRAKFDRVDVPIEDRKVLGDATESALTRYAAKRLDNFDALDSKYEKVFEQPFNSDTKWQMSIHKKAHAHGSLTLYIKGAPERIWLLCNRVLTGSNGASEYLNEKHRMAYDETYEYMAGRGHRVLGFAQLLLPGDQYPDSSAFDKKAKGFPTCDFTFLGLCSLEDPPKHGVREAIGHCRAAGIKVIMVTGDHPLTAEAIGRKTNLILSETKEMVAKRMGRQLEDIKEHEYNAIVVHGEQIERLTDLEWDMVLWKEEIIFARTSPKHKLEIVRRAQSMGHIVGVTGDGVNDSPALKKADVGIAMNISGSDVSKDAASMILLDDNFSSIVSGIREGRLIFVNLKKSIQYTISHSIPEVIPSLLYVIVPIPLPLSAILILVIDLGFELIAAISFAWEPPEMEDSLMKLPPRKLVTPKTSNTFRRRKLRQTRSHFDEESGTIVSPEHQTILQIWAHKVRQVFIREYWVDKFEDTGAEVLVDGPLLSWAYLEIGVIESVGALTSFFVVLYRRGLTPMDTRIMQKGAGSPTNYWTKGAEPYKGIDGPTQVDILAEAQSMYYWAIMTMQIFNLFACKTRLTLPFGKYMFANRATFYFIFVGVALATFIIYTPGVEYVFKTSRNLLPLYWLIPMAFGFFIIGYASVRMIVGRLIKPVKWNPVIQGLQMSPD</sequence>
<feature type="transmembrane region" description="Helical" evidence="11">
    <location>
        <begin position="1387"/>
        <end position="1420"/>
    </location>
</feature>
<evidence type="ECO:0000256" key="4">
    <source>
        <dbReference type="ARBA" id="ARBA00022692"/>
    </source>
</evidence>
<keyword evidence="2" id="KW-1003">Cell membrane</keyword>
<dbReference type="Gene3D" id="3.50.50.60">
    <property type="entry name" value="FAD/NAD(P)-binding domain"/>
    <property type="match status" value="2"/>
</dbReference>
<dbReference type="Gene3D" id="3.40.50.1000">
    <property type="entry name" value="HAD superfamily/HAD-like"/>
    <property type="match status" value="1"/>
</dbReference>
<dbReference type="GO" id="GO:0016491">
    <property type="term" value="F:oxidoreductase activity"/>
    <property type="evidence" value="ECO:0007669"/>
    <property type="project" value="InterPro"/>
</dbReference>
<evidence type="ECO:0000313" key="14">
    <source>
        <dbReference type="Proteomes" id="UP000076881"/>
    </source>
</evidence>
<feature type="transmembrane region" description="Helical" evidence="11">
    <location>
        <begin position="729"/>
        <end position="748"/>
    </location>
</feature>
<dbReference type="InterPro" id="IPR001763">
    <property type="entry name" value="Rhodanese-like_dom"/>
</dbReference>
<evidence type="ECO:0000256" key="2">
    <source>
        <dbReference type="ARBA" id="ARBA00022475"/>
    </source>
</evidence>
<feature type="transmembrane region" description="Helical" evidence="11">
    <location>
        <begin position="890"/>
        <end position="913"/>
    </location>
</feature>
<dbReference type="Pfam" id="PF07992">
    <property type="entry name" value="Pyr_redox_2"/>
    <property type="match status" value="1"/>
</dbReference>
<dbReference type="PROSITE" id="PS00154">
    <property type="entry name" value="ATPASE_E1_E2"/>
    <property type="match status" value="1"/>
</dbReference>
<dbReference type="InterPro" id="IPR036188">
    <property type="entry name" value="FAD/NAD-bd_sf"/>
</dbReference>
<feature type="transmembrane region" description="Helical" evidence="11">
    <location>
        <begin position="1613"/>
        <end position="1633"/>
    </location>
</feature>
<evidence type="ECO:0000256" key="3">
    <source>
        <dbReference type="ARBA" id="ARBA00022630"/>
    </source>
</evidence>
<dbReference type="GO" id="GO:1990573">
    <property type="term" value="P:potassium ion import across plasma membrane"/>
    <property type="evidence" value="ECO:0007669"/>
    <property type="project" value="TreeGrafter"/>
</dbReference>
<evidence type="ECO:0000313" key="13">
    <source>
        <dbReference type="EMBL" id="OAA69234.1"/>
    </source>
</evidence>
<dbReference type="SFLD" id="SFLDG00002">
    <property type="entry name" value="C1.7:_P-type_atpase_like"/>
    <property type="match status" value="1"/>
</dbReference>
<dbReference type="InterPro" id="IPR008250">
    <property type="entry name" value="ATPase_P-typ_transduc_dom_A_sf"/>
</dbReference>
<comment type="caution">
    <text evidence="13">The sequence shown here is derived from an EMBL/GenBank/DDBJ whole genome shotgun (WGS) entry which is preliminary data.</text>
</comment>
<keyword evidence="9 11" id="KW-1133">Transmembrane helix</keyword>
<reference evidence="13 14" key="1">
    <citation type="journal article" date="2016" name="Genome Biol. Evol.">
        <title>Divergent and convergent evolution of fungal pathogenicity.</title>
        <authorList>
            <person name="Shang Y."/>
            <person name="Xiao G."/>
            <person name="Zheng P."/>
            <person name="Cen K."/>
            <person name="Zhan S."/>
            <person name="Wang C."/>
        </authorList>
    </citation>
    <scope>NUCLEOTIDE SEQUENCE [LARGE SCALE GENOMIC DNA]</scope>
    <source>
        <strain evidence="13 14">RCEF 1005</strain>
    </source>
</reference>
<dbReference type="SFLD" id="SFLDS00003">
    <property type="entry name" value="Haloacid_Dehalogenase"/>
    <property type="match status" value="1"/>
</dbReference>
<dbReference type="SUPFAM" id="SSF56784">
    <property type="entry name" value="HAD-like"/>
    <property type="match status" value="1"/>
</dbReference>
<protein>
    <submittedName>
        <fullName evidence="13">ATPase, P-type, transmembrane domain protein</fullName>
    </submittedName>
</protein>
<evidence type="ECO:0000256" key="6">
    <source>
        <dbReference type="ARBA" id="ARBA00022827"/>
    </source>
</evidence>
<dbReference type="Gene3D" id="2.70.150.10">
    <property type="entry name" value="Calcium-transporting ATPase, cytoplasmic transduction domain A"/>
    <property type="match status" value="1"/>
</dbReference>
<dbReference type="STRING" id="1081108.A0A162LDV8"/>
<dbReference type="InterPro" id="IPR018303">
    <property type="entry name" value="ATPase_P-typ_P_site"/>
</dbReference>
<evidence type="ECO:0000256" key="5">
    <source>
        <dbReference type="ARBA" id="ARBA00022741"/>
    </source>
</evidence>
<dbReference type="GO" id="GO:0005391">
    <property type="term" value="F:P-type sodium:potassium-exchanging transporter activity"/>
    <property type="evidence" value="ECO:0007669"/>
    <property type="project" value="TreeGrafter"/>
</dbReference>
<organism evidence="13 14">
    <name type="scientific">Akanthomyces lecanii RCEF 1005</name>
    <dbReference type="NCBI Taxonomy" id="1081108"/>
    <lineage>
        <taxon>Eukaryota</taxon>
        <taxon>Fungi</taxon>
        <taxon>Dikarya</taxon>
        <taxon>Ascomycota</taxon>
        <taxon>Pezizomycotina</taxon>
        <taxon>Sordariomycetes</taxon>
        <taxon>Hypocreomycetidae</taxon>
        <taxon>Hypocreales</taxon>
        <taxon>Cordycipitaceae</taxon>
        <taxon>Akanthomyces</taxon>
        <taxon>Cordyceps confragosa</taxon>
    </lineage>
</organism>
<keyword evidence="6" id="KW-0274">FAD</keyword>
<accession>A0A162LDV8</accession>
<dbReference type="GO" id="GO:0030007">
    <property type="term" value="P:intracellular potassium ion homeostasis"/>
    <property type="evidence" value="ECO:0007669"/>
    <property type="project" value="TreeGrafter"/>
</dbReference>
<dbReference type="PANTHER" id="PTHR43294">
    <property type="entry name" value="SODIUM/POTASSIUM-TRANSPORTING ATPASE SUBUNIT ALPHA"/>
    <property type="match status" value="1"/>
</dbReference>
<dbReference type="InterPro" id="IPR023298">
    <property type="entry name" value="ATPase_P-typ_TM_dom_sf"/>
</dbReference>
<dbReference type="InterPro" id="IPR023214">
    <property type="entry name" value="HAD_sf"/>
</dbReference>
<dbReference type="PRINTS" id="PR00121">
    <property type="entry name" value="NAKATPASE"/>
</dbReference>
<dbReference type="Gene3D" id="1.20.1110.10">
    <property type="entry name" value="Calcium-transporting ATPase, transmembrane domain"/>
    <property type="match status" value="2"/>
</dbReference>
<dbReference type="GO" id="GO:0005886">
    <property type="term" value="C:plasma membrane"/>
    <property type="evidence" value="ECO:0007669"/>
    <property type="project" value="UniProtKB-SubCell"/>
</dbReference>
<dbReference type="Gene3D" id="3.40.1110.10">
    <property type="entry name" value="Calcium-transporting ATPase, cytoplasmic domain N"/>
    <property type="match status" value="1"/>
</dbReference>
<dbReference type="Pfam" id="PF00122">
    <property type="entry name" value="E1-E2_ATPase"/>
    <property type="match status" value="1"/>
</dbReference>
<dbReference type="GO" id="GO:0036376">
    <property type="term" value="P:sodium ion export across plasma membrane"/>
    <property type="evidence" value="ECO:0007669"/>
    <property type="project" value="TreeGrafter"/>
</dbReference>
<dbReference type="FunFam" id="3.40.50.1000:FF:000083">
    <property type="entry name" value="Sodium/potassium-transporting ATPase subunit alpha"/>
    <property type="match status" value="1"/>
</dbReference>
<evidence type="ECO:0000256" key="9">
    <source>
        <dbReference type="ARBA" id="ARBA00022989"/>
    </source>
</evidence>
<dbReference type="EMBL" id="AZHF01000011">
    <property type="protein sequence ID" value="OAA69234.1"/>
    <property type="molecule type" value="Genomic_DNA"/>
</dbReference>
<dbReference type="InterPro" id="IPR044492">
    <property type="entry name" value="P_typ_ATPase_HD_dom"/>
</dbReference>
<dbReference type="InterPro" id="IPR059000">
    <property type="entry name" value="ATPase_P-type_domA"/>
</dbReference>
<feature type="transmembrane region" description="Helical" evidence="11">
    <location>
        <begin position="1645"/>
        <end position="1665"/>
    </location>
</feature>
<dbReference type="InterPro" id="IPR016156">
    <property type="entry name" value="FAD/NAD-linked_Rdtase_dimer_sf"/>
</dbReference>
<dbReference type="GO" id="GO:0016887">
    <property type="term" value="F:ATP hydrolysis activity"/>
    <property type="evidence" value="ECO:0007669"/>
    <property type="project" value="InterPro"/>
</dbReference>
<feature type="domain" description="Rhodanese" evidence="12">
    <location>
        <begin position="503"/>
        <end position="532"/>
    </location>
</feature>
<dbReference type="InterPro" id="IPR050510">
    <property type="entry name" value="Cation_transp_ATPase_P-type"/>
</dbReference>
<dbReference type="SUPFAM" id="SSF52821">
    <property type="entry name" value="Rhodanese/Cell cycle control phosphatase"/>
    <property type="match status" value="1"/>
</dbReference>
<dbReference type="Pfam" id="PF02852">
    <property type="entry name" value="Pyr_redox_dim"/>
    <property type="match status" value="1"/>
</dbReference>
<feature type="transmembrane region" description="Helical" evidence="11">
    <location>
        <begin position="919"/>
        <end position="944"/>
    </location>
</feature>
<dbReference type="OrthoDB" id="158672at2759"/>
<dbReference type="InterPro" id="IPR006068">
    <property type="entry name" value="ATPase_P-typ_cation-transptr_C"/>
</dbReference>
<proteinExistence type="predicted"/>
<dbReference type="CDD" id="cd00158">
    <property type="entry name" value="RHOD"/>
    <property type="match status" value="1"/>
</dbReference>
<dbReference type="InterPro" id="IPR023299">
    <property type="entry name" value="ATPase_P-typ_cyto_dom_N"/>
</dbReference>
<dbReference type="GO" id="GO:0005524">
    <property type="term" value="F:ATP binding"/>
    <property type="evidence" value="ECO:0007669"/>
    <property type="project" value="UniProtKB-KW"/>
</dbReference>
<keyword evidence="10 11" id="KW-0472">Membrane</keyword>